<dbReference type="OrthoDB" id="9796690at2"/>
<dbReference type="GO" id="GO:0016787">
    <property type="term" value="F:hydrolase activity"/>
    <property type="evidence" value="ECO:0007669"/>
    <property type="project" value="UniProtKB-KW"/>
</dbReference>
<dbReference type="EMBL" id="JMPI01000021">
    <property type="protein sequence ID" value="KFC83147.1"/>
    <property type="molecule type" value="Genomic_DNA"/>
</dbReference>
<evidence type="ECO:0000256" key="2">
    <source>
        <dbReference type="ARBA" id="ARBA00022649"/>
    </source>
</evidence>
<dbReference type="GO" id="GO:0046872">
    <property type="term" value="F:metal ion binding"/>
    <property type="evidence" value="ECO:0007669"/>
    <property type="project" value="UniProtKB-KW"/>
</dbReference>
<evidence type="ECO:0000313" key="10">
    <source>
        <dbReference type="Proteomes" id="UP000028653"/>
    </source>
</evidence>
<evidence type="ECO:0000259" key="8">
    <source>
        <dbReference type="Pfam" id="PF01850"/>
    </source>
</evidence>
<name>A0A085GHF2_9ENTR</name>
<dbReference type="CDD" id="cd18740">
    <property type="entry name" value="PIN_VapC4-5_FitB-like"/>
    <property type="match status" value="1"/>
</dbReference>
<organism evidence="9 10">
    <name type="scientific">Buttiauxella agrestis ATCC 33320</name>
    <dbReference type="NCBI Taxonomy" id="1006004"/>
    <lineage>
        <taxon>Bacteria</taxon>
        <taxon>Pseudomonadati</taxon>
        <taxon>Pseudomonadota</taxon>
        <taxon>Gammaproteobacteria</taxon>
        <taxon>Enterobacterales</taxon>
        <taxon>Enterobacteriaceae</taxon>
        <taxon>Buttiauxella</taxon>
    </lineage>
</organism>
<proteinExistence type="inferred from homology"/>
<keyword evidence="5" id="KW-0378">Hydrolase</keyword>
<sequence length="130" mass="14277">MVWMLDTHTVTYFLRQHPQVIARISNVPPSSIVISSITEAELLFGVAKRQNKTLKAAVMGFLDTVSVYPWDSAAAETYGKLRASLEKKGQVMGTLDMLIAAHALSEKTTIVTSDRAFHSVAGLRAEDWAV</sequence>
<dbReference type="PANTHER" id="PTHR33653">
    <property type="entry name" value="RIBONUCLEASE VAPC2"/>
    <property type="match status" value="1"/>
</dbReference>
<dbReference type="Gene3D" id="3.40.50.1010">
    <property type="entry name" value="5'-nuclease"/>
    <property type="match status" value="1"/>
</dbReference>
<evidence type="ECO:0000256" key="7">
    <source>
        <dbReference type="ARBA" id="ARBA00038093"/>
    </source>
</evidence>
<evidence type="ECO:0000256" key="6">
    <source>
        <dbReference type="ARBA" id="ARBA00022842"/>
    </source>
</evidence>
<dbReference type="Pfam" id="PF01850">
    <property type="entry name" value="PIN"/>
    <property type="match status" value="1"/>
</dbReference>
<keyword evidence="2" id="KW-1277">Toxin-antitoxin system</keyword>
<dbReference type="InterPro" id="IPR050556">
    <property type="entry name" value="Type_II_TA_system_RNase"/>
</dbReference>
<feature type="domain" description="PIN" evidence="8">
    <location>
        <begin position="4"/>
        <end position="122"/>
    </location>
</feature>
<dbReference type="eggNOG" id="COG1487">
    <property type="taxonomic scope" value="Bacteria"/>
</dbReference>
<gene>
    <name evidence="9" type="ORF">GBAG_0953</name>
</gene>
<dbReference type="InterPro" id="IPR002716">
    <property type="entry name" value="PIN_dom"/>
</dbReference>
<keyword evidence="4" id="KW-0479">Metal-binding</keyword>
<dbReference type="RefSeq" id="WP_034493853.1">
    <property type="nucleotide sequence ID" value="NZ_JMPI01000021.1"/>
</dbReference>
<evidence type="ECO:0000256" key="1">
    <source>
        <dbReference type="ARBA" id="ARBA00001946"/>
    </source>
</evidence>
<dbReference type="SUPFAM" id="SSF88723">
    <property type="entry name" value="PIN domain-like"/>
    <property type="match status" value="1"/>
</dbReference>
<keyword evidence="3" id="KW-0540">Nuclease</keyword>
<accession>A0A085GHF2</accession>
<keyword evidence="10" id="KW-1185">Reference proteome</keyword>
<keyword evidence="6" id="KW-0460">Magnesium</keyword>
<comment type="similarity">
    <text evidence="7">Belongs to the PINc/VapC protein family.</text>
</comment>
<dbReference type="STRING" id="1006004.GBAG_0953"/>
<evidence type="ECO:0000256" key="4">
    <source>
        <dbReference type="ARBA" id="ARBA00022723"/>
    </source>
</evidence>
<protein>
    <submittedName>
        <fullName evidence="9">Virulence associated protein</fullName>
    </submittedName>
</protein>
<dbReference type="InterPro" id="IPR029060">
    <property type="entry name" value="PIN-like_dom_sf"/>
</dbReference>
<dbReference type="Proteomes" id="UP000028653">
    <property type="component" value="Unassembled WGS sequence"/>
</dbReference>
<dbReference type="GO" id="GO:0004518">
    <property type="term" value="F:nuclease activity"/>
    <property type="evidence" value="ECO:0007669"/>
    <property type="project" value="UniProtKB-KW"/>
</dbReference>
<dbReference type="PANTHER" id="PTHR33653:SF1">
    <property type="entry name" value="RIBONUCLEASE VAPC2"/>
    <property type="match status" value="1"/>
</dbReference>
<comment type="caution">
    <text evidence="9">The sequence shown here is derived from an EMBL/GenBank/DDBJ whole genome shotgun (WGS) entry which is preliminary data.</text>
</comment>
<evidence type="ECO:0000256" key="3">
    <source>
        <dbReference type="ARBA" id="ARBA00022722"/>
    </source>
</evidence>
<evidence type="ECO:0000313" key="9">
    <source>
        <dbReference type="EMBL" id="KFC83147.1"/>
    </source>
</evidence>
<evidence type="ECO:0000256" key="5">
    <source>
        <dbReference type="ARBA" id="ARBA00022801"/>
    </source>
</evidence>
<reference evidence="9 10" key="1">
    <citation type="submission" date="2014-05" db="EMBL/GenBank/DDBJ databases">
        <title>ATOL: Assembling a taxonomically balanced genome-scale reconstruction of the evolutionary history of the Enterobacteriaceae.</title>
        <authorList>
            <person name="Plunkett G.III."/>
            <person name="Neeno-Eckwall E.C."/>
            <person name="Glasner J.D."/>
            <person name="Perna N.T."/>
        </authorList>
    </citation>
    <scope>NUCLEOTIDE SEQUENCE [LARGE SCALE GENOMIC DNA]</scope>
    <source>
        <strain evidence="9 10">ATCC 33320</strain>
    </source>
</reference>
<comment type="cofactor">
    <cofactor evidence="1">
        <name>Mg(2+)</name>
        <dbReference type="ChEBI" id="CHEBI:18420"/>
    </cofactor>
</comment>
<dbReference type="AlphaFoldDB" id="A0A085GHF2"/>